<dbReference type="Proteomes" id="UP001470230">
    <property type="component" value="Unassembled WGS sequence"/>
</dbReference>
<reference evidence="1 2" key="1">
    <citation type="submission" date="2024-04" db="EMBL/GenBank/DDBJ databases">
        <title>Tritrichomonas musculus Genome.</title>
        <authorList>
            <person name="Alves-Ferreira E."/>
            <person name="Grigg M."/>
            <person name="Lorenzi H."/>
            <person name="Galac M."/>
        </authorList>
    </citation>
    <scope>NUCLEOTIDE SEQUENCE [LARGE SCALE GENOMIC DNA]</scope>
    <source>
        <strain evidence="1 2">EAF2021</strain>
    </source>
</reference>
<keyword evidence="2" id="KW-1185">Reference proteome</keyword>
<protein>
    <submittedName>
        <fullName evidence="1">Uncharacterized protein</fullName>
    </submittedName>
</protein>
<dbReference type="EMBL" id="JAPFFF010000060">
    <property type="protein sequence ID" value="KAK8837342.1"/>
    <property type="molecule type" value="Genomic_DNA"/>
</dbReference>
<evidence type="ECO:0000313" key="2">
    <source>
        <dbReference type="Proteomes" id="UP001470230"/>
    </source>
</evidence>
<comment type="caution">
    <text evidence="1">The sequence shown here is derived from an EMBL/GenBank/DDBJ whole genome shotgun (WGS) entry which is preliminary data.</text>
</comment>
<evidence type="ECO:0000313" key="1">
    <source>
        <dbReference type="EMBL" id="KAK8837342.1"/>
    </source>
</evidence>
<accession>A0ABR2GUT5</accession>
<organism evidence="1 2">
    <name type="scientific">Tritrichomonas musculus</name>
    <dbReference type="NCBI Taxonomy" id="1915356"/>
    <lineage>
        <taxon>Eukaryota</taxon>
        <taxon>Metamonada</taxon>
        <taxon>Parabasalia</taxon>
        <taxon>Tritrichomonadida</taxon>
        <taxon>Tritrichomonadidae</taxon>
        <taxon>Tritrichomonas</taxon>
    </lineage>
</organism>
<gene>
    <name evidence="1" type="ORF">M9Y10_036775</name>
</gene>
<name>A0ABR2GUT5_9EUKA</name>
<sequence length="136" mass="16508">MLARRVNWNSISKSKKYFRNDITKVSLVECDIVSWLSVEKDLREVWKDTNEQLNIALRHYNNHQLKEGYPKFFINDEEILEMNIKNQKRIKDVQMDGYYDYNKKTFIETIYSAANEINEDEVDNDDKNIIYFYYIN</sequence>
<proteinExistence type="predicted"/>